<feature type="transmembrane region" description="Helical" evidence="2">
    <location>
        <begin position="31"/>
        <end position="48"/>
    </location>
</feature>
<reference evidence="3" key="1">
    <citation type="submission" date="2019-05" db="EMBL/GenBank/DDBJ databases">
        <authorList>
            <consortium name="Pathogen Informatics"/>
        </authorList>
    </citation>
    <scope>NUCLEOTIDE SEQUENCE [LARGE SCALE GENOMIC DNA]</scope>
    <source>
        <strain evidence="3">NCTC12965</strain>
    </source>
</reference>
<accession>A0A4U9W939</accession>
<organism evidence="3">
    <name type="scientific">Serratia fonticola</name>
    <dbReference type="NCBI Taxonomy" id="47917"/>
    <lineage>
        <taxon>Bacteria</taxon>
        <taxon>Pseudomonadati</taxon>
        <taxon>Pseudomonadota</taxon>
        <taxon>Gammaproteobacteria</taxon>
        <taxon>Enterobacterales</taxon>
        <taxon>Yersiniaceae</taxon>
        <taxon>Serratia</taxon>
    </lineage>
</organism>
<proteinExistence type="predicted"/>
<gene>
    <name evidence="3" type="primary">yrbG_2</name>
    <name evidence="3" type="ORF">NCTC12965_06962</name>
</gene>
<keyword evidence="2" id="KW-0812">Transmembrane</keyword>
<keyword evidence="2" id="KW-0472">Membrane</keyword>
<feature type="compositionally biased region" description="Polar residues" evidence="1">
    <location>
        <begin position="61"/>
        <end position="79"/>
    </location>
</feature>
<dbReference type="AlphaFoldDB" id="A0A4U9W939"/>
<protein>
    <submittedName>
        <fullName evidence="3">Inner membrane protein yrbG</fullName>
    </submittedName>
</protein>
<evidence type="ECO:0000313" key="3">
    <source>
        <dbReference type="EMBL" id="VTR55379.1"/>
    </source>
</evidence>
<keyword evidence="2" id="KW-1133">Transmembrane helix</keyword>
<sequence length="96" mass="10470">MLRRELPLMLGVILLCGYVLMDNTLSRFDGVLLLLAATGFILLMLKIARLAQREGNDSLTVGTTRRTAAGQQQHGSHSLASAGLHYSAAVIKDDYR</sequence>
<dbReference type="EMBL" id="CABEEZ010000133">
    <property type="protein sequence ID" value="VTR55379.1"/>
    <property type="molecule type" value="Genomic_DNA"/>
</dbReference>
<feature type="region of interest" description="Disordered" evidence="1">
    <location>
        <begin position="61"/>
        <end position="80"/>
    </location>
</feature>
<evidence type="ECO:0000256" key="1">
    <source>
        <dbReference type="SAM" id="MobiDB-lite"/>
    </source>
</evidence>
<name>A0A4U9W939_SERFO</name>
<evidence type="ECO:0000256" key="2">
    <source>
        <dbReference type="SAM" id="Phobius"/>
    </source>
</evidence>